<comment type="caution">
    <text evidence="2">The sequence shown here is derived from an EMBL/GenBank/DDBJ whole genome shotgun (WGS) entry which is preliminary data.</text>
</comment>
<protein>
    <recommendedName>
        <fullName evidence="4">Lipoprotein</fullName>
    </recommendedName>
</protein>
<keyword evidence="1" id="KW-0732">Signal</keyword>
<dbReference type="Proteomes" id="UP000823603">
    <property type="component" value="Unassembled WGS sequence"/>
</dbReference>
<reference evidence="2" key="1">
    <citation type="submission" date="2020-10" db="EMBL/GenBank/DDBJ databases">
        <authorList>
            <person name="Gilroy R."/>
        </authorList>
    </citation>
    <scope>NUCLEOTIDE SEQUENCE</scope>
    <source>
        <strain evidence="2">B2-22910</strain>
    </source>
</reference>
<feature type="non-terminal residue" evidence="2">
    <location>
        <position position="130"/>
    </location>
</feature>
<evidence type="ECO:0000313" key="2">
    <source>
        <dbReference type="EMBL" id="MBO8471619.1"/>
    </source>
</evidence>
<evidence type="ECO:0008006" key="4">
    <source>
        <dbReference type="Google" id="ProtNLM"/>
    </source>
</evidence>
<accession>A0A9D9NFL3</accession>
<reference evidence="2" key="2">
    <citation type="journal article" date="2021" name="PeerJ">
        <title>Extensive microbial diversity within the chicken gut microbiome revealed by metagenomics and culture.</title>
        <authorList>
            <person name="Gilroy R."/>
            <person name="Ravi A."/>
            <person name="Getino M."/>
            <person name="Pursley I."/>
            <person name="Horton D.L."/>
            <person name="Alikhan N.F."/>
            <person name="Baker D."/>
            <person name="Gharbi K."/>
            <person name="Hall N."/>
            <person name="Watson M."/>
            <person name="Adriaenssens E.M."/>
            <person name="Foster-Nyarko E."/>
            <person name="Jarju S."/>
            <person name="Secka A."/>
            <person name="Antonio M."/>
            <person name="Oren A."/>
            <person name="Chaudhuri R.R."/>
            <person name="La Ragione R."/>
            <person name="Hildebrand F."/>
            <person name="Pallen M.J."/>
        </authorList>
    </citation>
    <scope>NUCLEOTIDE SEQUENCE</scope>
    <source>
        <strain evidence="2">B2-22910</strain>
    </source>
</reference>
<evidence type="ECO:0000256" key="1">
    <source>
        <dbReference type="SAM" id="SignalP"/>
    </source>
</evidence>
<dbReference type="EMBL" id="JADIMB010000109">
    <property type="protein sequence ID" value="MBO8471619.1"/>
    <property type="molecule type" value="Genomic_DNA"/>
</dbReference>
<feature type="chain" id="PRO_5039490550" description="Lipoprotein" evidence="1">
    <location>
        <begin position="21"/>
        <end position="130"/>
    </location>
</feature>
<organism evidence="2 3">
    <name type="scientific">Candidatus Cryptobacteroides faecavium</name>
    <dbReference type="NCBI Taxonomy" id="2840762"/>
    <lineage>
        <taxon>Bacteria</taxon>
        <taxon>Pseudomonadati</taxon>
        <taxon>Bacteroidota</taxon>
        <taxon>Bacteroidia</taxon>
        <taxon>Bacteroidales</taxon>
        <taxon>Candidatus Cryptobacteroides</taxon>
    </lineage>
</organism>
<sequence>MKNKVIYAVLAAMFPLVGCTQFGSSGGSPELVEGTVGISVPAEVKAATDDNTHVRYIMQAWTVGENGASGELAFEYVWTGRTVGEGLNEPVRMIPGVYNILFWADRDADGSGDVYNAEDLNNVRVVGLQS</sequence>
<evidence type="ECO:0000313" key="3">
    <source>
        <dbReference type="Proteomes" id="UP000823603"/>
    </source>
</evidence>
<dbReference type="AlphaFoldDB" id="A0A9D9NFL3"/>
<name>A0A9D9NFL3_9BACT</name>
<proteinExistence type="predicted"/>
<feature type="signal peptide" evidence="1">
    <location>
        <begin position="1"/>
        <end position="20"/>
    </location>
</feature>
<gene>
    <name evidence="2" type="ORF">IAB82_07500</name>
</gene>